<dbReference type="OrthoDB" id="5873773at2759"/>
<evidence type="ECO:0000313" key="4">
    <source>
        <dbReference type="Proteomes" id="UP000053766"/>
    </source>
</evidence>
<protein>
    <submittedName>
        <fullName evidence="3">Ground-like domain protein</fullName>
    </submittedName>
</protein>
<dbReference type="AlphaFoldDB" id="A0A0D8XG81"/>
<proteinExistence type="predicted"/>
<name>A0A0D8XG81_DICVI</name>
<evidence type="ECO:0000256" key="1">
    <source>
        <dbReference type="SAM" id="MobiDB-lite"/>
    </source>
</evidence>
<reference evidence="4" key="2">
    <citation type="journal article" date="2016" name="Sci. Rep.">
        <title>Dictyocaulus viviparus genome, variome and transcriptome elucidate lungworm biology and support future intervention.</title>
        <authorList>
            <person name="McNulty S.N."/>
            <person name="Strube C."/>
            <person name="Rosa B.A."/>
            <person name="Martin J.C."/>
            <person name="Tyagi R."/>
            <person name="Choi Y.J."/>
            <person name="Wang Q."/>
            <person name="Hallsworth Pepin K."/>
            <person name="Zhang X."/>
            <person name="Ozersky P."/>
            <person name="Wilson R.K."/>
            <person name="Sternberg P.W."/>
            <person name="Gasser R.B."/>
            <person name="Mitreva M."/>
        </authorList>
    </citation>
    <scope>NUCLEOTIDE SEQUENCE [LARGE SCALE GENOMIC DNA]</scope>
    <source>
        <strain evidence="4">HannoverDv2000</strain>
    </source>
</reference>
<dbReference type="Proteomes" id="UP000053766">
    <property type="component" value="Unassembled WGS sequence"/>
</dbReference>
<feature type="domain" description="Ground-like" evidence="2">
    <location>
        <begin position="230"/>
        <end position="300"/>
    </location>
</feature>
<feature type="region of interest" description="Disordered" evidence="1">
    <location>
        <begin position="175"/>
        <end position="194"/>
    </location>
</feature>
<evidence type="ECO:0000259" key="2">
    <source>
        <dbReference type="Pfam" id="PF04155"/>
    </source>
</evidence>
<accession>A0A0D8XG81</accession>
<evidence type="ECO:0000313" key="3">
    <source>
        <dbReference type="EMBL" id="KJH43623.1"/>
    </source>
</evidence>
<keyword evidence="4" id="KW-1185">Reference proteome</keyword>
<gene>
    <name evidence="3" type="ORF">DICVIV_10365</name>
</gene>
<dbReference type="EMBL" id="KN716541">
    <property type="protein sequence ID" value="KJH43623.1"/>
    <property type="molecule type" value="Genomic_DNA"/>
</dbReference>
<sequence length="303" mass="32495">MLILYSYAVASMPAAAPRYAVAPMPVAAPSFGTVYRNSYAAPPQLAPSFKSYQSSFGGVSGNFASLNNQAAGRSFDYHAGPISGGSGGNYNTAPQFIGGNPSFHQRQSLGGNIGLQSSLENPTYQQGLVGGTQLGTNRLPSNYLPESQQGQVTPALQASLEPRTFNLLQTVPLTTTEISKPETDTTKQESTYDDIAEEQQSIAEAHPNASTTPSTNNVDYTNEEEVDEGNCDDAELKAIVEGALQAEKDNLEAARKIESDASAKFGGRFNAIVSDAEFAYVNWYGKRNCQLRVGSRHTLTWED</sequence>
<reference evidence="3 4" key="1">
    <citation type="submission" date="2013-11" db="EMBL/GenBank/DDBJ databases">
        <title>Draft genome of the bovine lungworm Dictyocaulus viviparus.</title>
        <authorList>
            <person name="Mitreva M."/>
        </authorList>
    </citation>
    <scope>NUCLEOTIDE SEQUENCE [LARGE SCALE GENOMIC DNA]</scope>
    <source>
        <strain evidence="3 4">HannoverDv2000</strain>
    </source>
</reference>
<dbReference type="Pfam" id="PF04155">
    <property type="entry name" value="Ground-like"/>
    <property type="match status" value="1"/>
</dbReference>
<organism evidence="3 4">
    <name type="scientific">Dictyocaulus viviparus</name>
    <name type="common">Bovine lungworm</name>
    <dbReference type="NCBI Taxonomy" id="29172"/>
    <lineage>
        <taxon>Eukaryota</taxon>
        <taxon>Metazoa</taxon>
        <taxon>Ecdysozoa</taxon>
        <taxon>Nematoda</taxon>
        <taxon>Chromadorea</taxon>
        <taxon>Rhabditida</taxon>
        <taxon>Rhabditina</taxon>
        <taxon>Rhabditomorpha</taxon>
        <taxon>Strongyloidea</taxon>
        <taxon>Metastrongylidae</taxon>
        <taxon>Dictyocaulus</taxon>
    </lineage>
</organism>
<dbReference type="InterPro" id="IPR007284">
    <property type="entry name" value="Ground-like_dom"/>
</dbReference>
<dbReference type="STRING" id="29172.A0A0D8XG81"/>